<dbReference type="FunFam" id="3.30.70.2510:FF:000001">
    <property type="entry name" value="tRNA pseudouridine synthase Pus10"/>
    <property type="match status" value="1"/>
</dbReference>
<sequence>MRRQNRKEEYHSLVEFEFNDFLDPKALISELIAKIGDLAKNKEFDTFAIGFSWPKISEEELLELKKSVQYKLIAEIESKYDKKVDFEAYGAYFLVDFNKKEVLLRLKSLFVKGNYCKFSRKIAQTTHFCRRCRGKGCNGCTNGLESEESVEQLLALVFLPELAAMQLKFHGAGREDVDVLMLGKGRPFIVEILQPEIRSLDLEKLCEKVNKKFEGKISINSLEIVPKSEVAIVKNNVHEKIYLAIVSCESMIEIKKLVLNKKINVSQRTPERVEKRRADLVREKWVTLLKTNPINEKEFELELKTAHGTYVKEFISGDNERSTPSISSMLEVKCVCKQLDVLEIC</sequence>
<dbReference type="NCBIfam" id="TIGR01213">
    <property type="entry name" value="pseudo_Pus10arc"/>
    <property type="match status" value="1"/>
</dbReference>
<dbReference type="InterPro" id="IPR039894">
    <property type="entry name" value="Pus10-like"/>
</dbReference>
<dbReference type="EC" id="5.4.99.25" evidence="2"/>
<dbReference type="SUPFAM" id="SSF55120">
    <property type="entry name" value="Pseudouridine synthase"/>
    <property type="match status" value="1"/>
</dbReference>
<reference evidence="6" key="1">
    <citation type="journal article" date="2021" name="ISME J.">
        <title>Mercury methylation by metabolically versatile and cosmopolitan marine bacteria.</title>
        <authorList>
            <person name="Lin H."/>
            <person name="Ascher D.B."/>
            <person name="Myung Y."/>
            <person name="Lamborg C.H."/>
            <person name="Hallam S.J."/>
            <person name="Gionfriddo C.M."/>
            <person name="Holt K.E."/>
            <person name="Moreau J.W."/>
        </authorList>
    </citation>
    <scope>NUCLEOTIDE SEQUENCE</scope>
    <source>
        <strain evidence="6">SI075_bin30</strain>
    </source>
</reference>
<dbReference type="Gene3D" id="3.30.70.3190">
    <property type="match status" value="1"/>
</dbReference>
<evidence type="ECO:0000259" key="5">
    <source>
        <dbReference type="Pfam" id="PF21238"/>
    </source>
</evidence>
<proteinExistence type="inferred from homology"/>
<keyword evidence="4 6" id="KW-0413">Isomerase</keyword>
<dbReference type="PANTHER" id="PTHR21568:SF0">
    <property type="entry name" value="TRNA PSEUDOURIDINE SYNTHASE PUS10"/>
    <property type="match status" value="1"/>
</dbReference>
<comment type="caution">
    <text evidence="6">The sequence shown here is derived from an EMBL/GenBank/DDBJ whole genome shotgun (WGS) entry which is preliminary data.</text>
</comment>
<dbReference type="Pfam" id="PF21238">
    <property type="entry name" value="Pus10_C"/>
    <property type="match status" value="1"/>
</dbReference>
<accession>A0A8T5GFS7</accession>
<evidence type="ECO:0000256" key="3">
    <source>
        <dbReference type="ARBA" id="ARBA00022694"/>
    </source>
</evidence>
<feature type="domain" description="Pus10-like C-terminal" evidence="5">
    <location>
        <begin position="110"/>
        <end position="344"/>
    </location>
</feature>
<dbReference type="EMBL" id="JABJNZ010000062">
    <property type="protein sequence ID" value="MBT4870873.1"/>
    <property type="molecule type" value="Genomic_DNA"/>
</dbReference>
<dbReference type="PANTHER" id="PTHR21568">
    <property type="entry name" value="TRNA PSEUDOURIDINE SYNTHASE PUS10"/>
    <property type="match status" value="1"/>
</dbReference>
<gene>
    <name evidence="6" type="ORF">HON47_04825</name>
</gene>
<keyword evidence="3" id="KW-0819">tRNA processing</keyword>
<name>A0A8T5GFS7_9ARCH</name>
<evidence type="ECO:0000313" key="7">
    <source>
        <dbReference type="Proteomes" id="UP000722459"/>
    </source>
</evidence>
<evidence type="ECO:0000256" key="1">
    <source>
        <dbReference type="ARBA" id="ARBA00009652"/>
    </source>
</evidence>
<evidence type="ECO:0000256" key="4">
    <source>
        <dbReference type="ARBA" id="ARBA00023235"/>
    </source>
</evidence>
<dbReference type="InterPro" id="IPR048741">
    <property type="entry name" value="Pus10-like_C"/>
</dbReference>
<dbReference type="GO" id="GO:0031119">
    <property type="term" value="P:tRNA pseudouridine synthesis"/>
    <property type="evidence" value="ECO:0007669"/>
    <property type="project" value="TreeGrafter"/>
</dbReference>
<evidence type="ECO:0000256" key="2">
    <source>
        <dbReference type="ARBA" id="ARBA00012787"/>
    </source>
</evidence>
<dbReference type="GO" id="GO:0003723">
    <property type="term" value="F:RNA binding"/>
    <property type="evidence" value="ECO:0007669"/>
    <property type="project" value="InterPro"/>
</dbReference>
<protein>
    <recommendedName>
        <fullName evidence="2">tRNA pseudouridine(55) synthase</fullName>
        <ecNumber evidence="2">5.4.99.25</ecNumber>
    </recommendedName>
</protein>
<dbReference type="InterPro" id="IPR020103">
    <property type="entry name" value="PsdUridine_synth_cat_dom_sf"/>
</dbReference>
<dbReference type="Proteomes" id="UP000722459">
    <property type="component" value="Unassembled WGS sequence"/>
</dbReference>
<evidence type="ECO:0000313" key="6">
    <source>
        <dbReference type="EMBL" id="MBT4870873.1"/>
    </source>
</evidence>
<comment type="similarity">
    <text evidence="1">Belongs to the pseudouridine synthase Pus10 family.</text>
</comment>
<organism evidence="6 7">
    <name type="scientific">Candidatus Iainarchaeum sp</name>
    <dbReference type="NCBI Taxonomy" id="3101447"/>
    <lineage>
        <taxon>Archaea</taxon>
        <taxon>Candidatus Iainarchaeota</taxon>
        <taxon>Candidatus Iainarchaeia</taxon>
        <taxon>Candidatus Iainarchaeales</taxon>
        <taxon>Candidatus Iainarchaeaceae</taxon>
        <taxon>Candidatus Iainarchaeum</taxon>
    </lineage>
</organism>
<dbReference type="GO" id="GO:0160148">
    <property type="term" value="F:tRNA pseudouridine(55) synthase activity"/>
    <property type="evidence" value="ECO:0007669"/>
    <property type="project" value="UniProtKB-EC"/>
</dbReference>
<dbReference type="Gene3D" id="3.30.70.2510">
    <property type="match status" value="1"/>
</dbReference>
<dbReference type="AlphaFoldDB" id="A0A8T5GFS7"/>